<evidence type="ECO:0000256" key="3">
    <source>
        <dbReference type="ARBA" id="ARBA00005012"/>
    </source>
</evidence>
<dbReference type="GO" id="GO:0008924">
    <property type="term" value="F:L-malate dehydrogenase (quinone) activity"/>
    <property type="evidence" value="ECO:0007669"/>
    <property type="project" value="UniProtKB-EC"/>
</dbReference>
<evidence type="ECO:0000256" key="4">
    <source>
        <dbReference type="ARBA" id="ARBA00006389"/>
    </source>
</evidence>
<dbReference type="InterPro" id="IPR006231">
    <property type="entry name" value="MQO"/>
</dbReference>
<dbReference type="NCBIfam" id="NF003606">
    <property type="entry name" value="PRK05257.2-1"/>
    <property type="match status" value="1"/>
</dbReference>
<dbReference type="PANTHER" id="PTHR43104:SF2">
    <property type="entry name" value="L-2-HYDROXYGLUTARATE DEHYDROGENASE, MITOCHONDRIAL"/>
    <property type="match status" value="1"/>
</dbReference>
<proteinExistence type="inferred from homology"/>
<dbReference type="PROSITE" id="PS51318">
    <property type="entry name" value="TAT"/>
    <property type="match status" value="1"/>
</dbReference>
<accession>A0ABR7RNX8</accession>
<dbReference type="NCBIfam" id="NF003609">
    <property type="entry name" value="PRK05257.2-5"/>
    <property type="match status" value="1"/>
</dbReference>
<evidence type="ECO:0000256" key="7">
    <source>
        <dbReference type="ARBA" id="ARBA00022827"/>
    </source>
</evidence>
<keyword evidence="8 9" id="KW-0560">Oxidoreductase</keyword>
<dbReference type="Proteomes" id="UP000626026">
    <property type="component" value="Unassembled WGS sequence"/>
</dbReference>
<comment type="caution">
    <text evidence="10">The sequence shown here is derived from an EMBL/GenBank/DDBJ whole genome shotgun (WGS) entry which is preliminary data.</text>
</comment>
<dbReference type="RefSeq" id="WP_187785470.1">
    <property type="nucleotide sequence ID" value="NZ_JACTVA010000030.1"/>
</dbReference>
<evidence type="ECO:0000313" key="11">
    <source>
        <dbReference type="Proteomes" id="UP000626026"/>
    </source>
</evidence>
<dbReference type="EMBL" id="JACTVA010000030">
    <property type="protein sequence ID" value="MBC9208309.1"/>
    <property type="molecule type" value="Genomic_DNA"/>
</dbReference>
<protein>
    <recommendedName>
        <fullName evidence="9">Probable malate:quinone oxidoreductase</fullName>
        <ecNumber evidence="9">1.1.5.4</ecNumber>
    </recommendedName>
    <alternativeName>
        <fullName evidence="9">MQO</fullName>
    </alternativeName>
    <alternativeName>
        <fullName evidence="9">Malate dehydrogenase [quinone]</fullName>
    </alternativeName>
</protein>
<evidence type="ECO:0000256" key="1">
    <source>
        <dbReference type="ARBA" id="ARBA00001139"/>
    </source>
</evidence>
<reference evidence="10 11" key="1">
    <citation type="journal article" date="2013" name="Int. J. Syst. Evol. Microbiol.">
        <title>Roseomonas aerophila sp. nov., isolated from air.</title>
        <authorList>
            <person name="Kim S.J."/>
            <person name="Weon H.Y."/>
            <person name="Ahn J.H."/>
            <person name="Hong S.B."/>
            <person name="Seok S.J."/>
            <person name="Whang K.S."/>
            <person name="Kwon S.W."/>
        </authorList>
    </citation>
    <scope>NUCLEOTIDE SEQUENCE [LARGE SCALE GENOMIC DNA]</scope>
    <source>
        <strain evidence="10 11">NBRC 108923</strain>
    </source>
</reference>
<keyword evidence="11" id="KW-1185">Reference proteome</keyword>
<dbReference type="NCBIfam" id="NF003603">
    <property type="entry name" value="PRK05257.1-1"/>
    <property type="match status" value="1"/>
</dbReference>
<evidence type="ECO:0000256" key="8">
    <source>
        <dbReference type="ARBA" id="ARBA00023002"/>
    </source>
</evidence>
<name>A0ABR7RNX8_9PROT</name>
<evidence type="ECO:0000256" key="6">
    <source>
        <dbReference type="ARBA" id="ARBA00022630"/>
    </source>
</evidence>
<dbReference type="HAMAP" id="MF_00212">
    <property type="entry name" value="MQO"/>
    <property type="match status" value="1"/>
</dbReference>
<dbReference type="NCBIfam" id="TIGR01320">
    <property type="entry name" value="mal_quin_oxido"/>
    <property type="match status" value="1"/>
</dbReference>
<comment type="catalytic activity">
    <reaction evidence="1 9">
        <text>(S)-malate + a quinone = a quinol + oxaloacetate</text>
        <dbReference type="Rhea" id="RHEA:46012"/>
        <dbReference type="ChEBI" id="CHEBI:15589"/>
        <dbReference type="ChEBI" id="CHEBI:16452"/>
        <dbReference type="ChEBI" id="CHEBI:24646"/>
        <dbReference type="ChEBI" id="CHEBI:132124"/>
        <dbReference type="EC" id="1.1.5.4"/>
    </reaction>
</comment>
<gene>
    <name evidence="9 10" type="primary">mqo</name>
    <name evidence="10" type="ORF">IBL26_15800</name>
</gene>
<keyword evidence="6 9" id="KW-0285">Flavoprotein</keyword>
<keyword evidence="5 9" id="KW-0816">Tricarboxylic acid cycle</keyword>
<comment type="pathway">
    <text evidence="3 9">Carbohydrate metabolism; tricarboxylic acid cycle; oxaloacetate from (S)-malate (quinone route): step 1/1.</text>
</comment>
<dbReference type="SUPFAM" id="SSF51905">
    <property type="entry name" value="FAD/NAD(P)-binding domain"/>
    <property type="match status" value="1"/>
</dbReference>
<comment type="similarity">
    <text evidence="4 9">Belongs to the MQO family.</text>
</comment>
<evidence type="ECO:0000256" key="9">
    <source>
        <dbReference type="HAMAP-Rule" id="MF_00212"/>
    </source>
</evidence>
<keyword evidence="7 9" id="KW-0274">FAD</keyword>
<evidence type="ECO:0000313" key="10">
    <source>
        <dbReference type="EMBL" id="MBC9208309.1"/>
    </source>
</evidence>
<dbReference type="PANTHER" id="PTHR43104">
    <property type="entry name" value="L-2-HYDROXYGLUTARATE DEHYDROGENASE, MITOCHONDRIAL"/>
    <property type="match status" value="1"/>
</dbReference>
<dbReference type="EC" id="1.1.5.4" evidence="9"/>
<sequence>MREDDKNGRNAVENPRHLTLNRRQLLGTAVAAGAIAALPVRAAPAVRAVDVLLVGGGIMSATLGVLLHELEPGWSIEMIERLDDVALESSNGWNNAGTGHSALAELNYTPEDADGKIQTAKAVEINEAFQVSRQFWAHQVQAGVLKNPRSFINSTPHMSFVWGAENIAYLQKRHEALQSSPLFAGMEFSRDAAKIAEWVPLMMEGRDKGQEIAATRAPQGTDVNFGEITRQFVSHLKAQAGFSLHTSSEVSAIARNTDGTWRVTYKNRKTGADERTVDAKFVFLGAGGGALHLLQMSGVPEGDNYAGFPVGGSFLVTEAPGVVDRHLAKAYGKASVGSPPMSVPHLDTRMLDGKRVILFGPFATFSTKFLKEGSYFDLPASVTLDNIRPMLSVGWDEFDLVRYLGEQLMMSDADRLAALREYYPQARGEDWRLWQAGQRVQIIKRDAQKGGVLKLGTEIVHSGDRTLAALLGASPGASTAAPIMLDLLQRVFADRLATPAWQEKIRRIVPSYGTLLNQHPDRVAAEWAATGERLELAIAPPAIDPAAFPKPSTAANPAGEVRRVPDMAL</sequence>
<dbReference type="NCBIfam" id="NF003611">
    <property type="entry name" value="PRK05257.3-2"/>
    <property type="match status" value="1"/>
</dbReference>
<dbReference type="Pfam" id="PF06039">
    <property type="entry name" value="Mqo"/>
    <property type="match status" value="1"/>
</dbReference>
<evidence type="ECO:0000256" key="2">
    <source>
        <dbReference type="ARBA" id="ARBA00001974"/>
    </source>
</evidence>
<comment type="cofactor">
    <cofactor evidence="2 9">
        <name>FAD</name>
        <dbReference type="ChEBI" id="CHEBI:57692"/>
    </cofactor>
</comment>
<dbReference type="InterPro" id="IPR036188">
    <property type="entry name" value="FAD/NAD-bd_sf"/>
</dbReference>
<dbReference type="NCBIfam" id="NF009875">
    <property type="entry name" value="PRK13339.1"/>
    <property type="match status" value="1"/>
</dbReference>
<organism evidence="10 11">
    <name type="scientific">Teichococcus aerophilus</name>
    <dbReference type="NCBI Taxonomy" id="1224513"/>
    <lineage>
        <taxon>Bacteria</taxon>
        <taxon>Pseudomonadati</taxon>
        <taxon>Pseudomonadota</taxon>
        <taxon>Alphaproteobacteria</taxon>
        <taxon>Acetobacterales</taxon>
        <taxon>Roseomonadaceae</taxon>
        <taxon>Roseomonas</taxon>
    </lineage>
</organism>
<dbReference type="NCBIfam" id="NF003605">
    <property type="entry name" value="PRK05257.1-4"/>
    <property type="match status" value="1"/>
</dbReference>
<evidence type="ECO:0000256" key="5">
    <source>
        <dbReference type="ARBA" id="ARBA00022532"/>
    </source>
</evidence>
<dbReference type="InterPro" id="IPR006311">
    <property type="entry name" value="TAT_signal"/>
</dbReference>